<accession>A0A9E8ZE94</accession>
<dbReference type="GO" id="GO:0000160">
    <property type="term" value="P:phosphorelay signal transduction system"/>
    <property type="evidence" value="ECO:0007669"/>
    <property type="project" value="InterPro"/>
</dbReference>
<reference evidence="3" key="1">
    <citation type="submission" date="2022-12" db="EMBL/GenBank/DDBJ databases">
        <title>Polyphasic identification of a Novel Hot-Spring Cyanobacterium Ocullathermofonsia sinensis gen nov. sp. nov. and Genomic Insights on its Adaptations to the Thermal Habitat.</title>
        <authorList>
            <person name="Daroch M."/>
            <person name="Tang J."/>
            <person name="Jiang Y."/>
        </authorList>
    </citation>
    <scope>NUCLEOTIDE SEQUENCE</scope>
    <source>
        <strain evidence="3">PKUAC-SCTA174</strain>
    </source>
</reference>
<evidence type="ECO:0000256" key="1">
    <source>
        <dbReference type="PROSITE-ProRule" id="PRU00169"/>
    </source>
</evidence>
<dbReference type="KEGG" id="tsin:OXH18_07115"/>
<proteinExistence type="predicted"/>
<dbReference type="Proteomes" id="UP001163152">
    <property type="component" value="Chromosome"/>
</dbReference>
<protein>
    <submittedName>
        <fullName evidence="3">Response regulator</fullName>
    </submittedName>
</protein>
<evidence type="ECO:0000259" key="2">
    <source>
        <dbReference type="PROSITE" id="PS50110"/>
    </source>
</evidence>
<evidence type="ECO:0000313" key="3">
    <source>
        <dbReference type="EMBL" id="WAL61749.1"/>
    </source>
</evidence>
<feature type="modified residue" description="4-aspartylphosphate" evidence="1">
    <location>
        <position position="50"/>
    </location>
</feature>
<sequence>MYNIAIVDDNEAWCFTLEFFLRQHGFLVSSFNTPDIFLKQAHRFDLALIDFSIPVRRFQQEVDGPSLIARIKRQLPQPPLLVLISAYFTKEVLTYPQDICPEADAYLSKSCELDEILQCVQHLLSSNRSGELQFSSTSQNKQSYRRQRAWQY</sequence>
<dbReference type="SMART" id="SM00448">
    <property type="entry name" value="REC"/>
    <property type="match status" value="1"/>
</dbReference>
<name>A0A9E8ZE94_9CYAN</name>
<keyword evidence="4" id="KW-1185">Reference proteome</keyword>
<dbReference type="Gene3D" id="3.40.50.2300">
    <property type="match status" value="1"/>
</dbReference>
<dbReference type="Pfam" id="PF00072">
    <property type="entry name" value="Response_reg"/>
    <property type="match status" value="1"/>
</dbReference>
<feature type="domain" description="Response regulatory" evidence="2">
    <location>
        <begin position="3"/>
        <end position="124"/>
    </location>
</feature>
<organism evidence="3 4">
    <name type="scientific">Thermocoleostomius sinensis A174</name>
    <dbReference type="NCBI Taxonomy" id="2016057"/>
    <lineage>
        <taxon>Bacteria</taxon>
        <taxon>Bacillati</taxon>
        <taxon>Cyanobacteriota</taxon>
        <taxon>Cyanophyceae</taxon>
        <taxon>Oculatellales</taxon>
        <taxon>Oculatellaceae</taxon>
        <taxon>Thermocoleostomius</taxon>
    </lineage>
</organism>
<dbReference type="EMBL" id="CP113797">
    <property type="protein sequence ID" value="WAL61749.1"/>
    <property type="molecule type" value="Genomic_DNA"/>
</dbReference>
<dbReference type="InterPro" id="IPR001789">
    <property type="entry name" value="Sig_transdc_resp-reg_receiver"/>
</dbReference>
<dbReference type="AlphaFoldDB" id="A0A9E8ZE94"/>
<dbReference type="CDD" id="cd00156">
    <property type="entry name" value="REC"/>
    <property type="match status" value="1"/>
</dbReference>
<dbReference type="PROSITE" id="PS50110">
    <property type="entry name" value="RESPONSE_REGULATORY"/>
    <property type="match status" value="1"/>
</dbReference>
<dbReference type="InterPro" id="IPR011006">
    <property type="entry name" value="CheY-like_superfamily"/>
</dbReference>
<dbReference type="RefSeq" id="WP_268611788.1">
    <property type="nucleotide sequence ID" value="NZ_CP113797.1"/>
</dbReference>
<gene>
    <name evidence="3" type="ORF">OXH18_07115</name>
</gene>
<dbReference type="SUPFAM" id="SSF52172">
    <property type="entry name" value="CheY-like"/>
    <property type="match status" value="1"/>
</dbReference>
<evidence type="ECO:0000313" key="4">
    <source>
        <dbReference type="Proteomes" id="UP001163152"/>
    </source>
</evidence>
<keyword evidence="1" id="KW-0597">Phosphoprotein</keyword>